<comment type="caution">
    <text evidence="2">The sequence shown here is derived from an EMBL/GenBank/DDBJ whole genome shotgun (WGS) entry which is preliminary data.</text>
</comment>
<sequence>HHSKSEELLKLKSVSSAEPNKLQLVTPRRFISSIFGGDAPGNVAIFRNDRVTLPDTEKPSNEKPKPQIRAPVRHFSVIQHTPKTTKRDEDTNTRLLTSLIIQEPEQEQPIDYHIPKRGGELENEEEERKILEQRRSRCSKVTKPIISVRSLTDKIPMLMSAAAGHGRGSSGGQHNTNQANITSARGGSSINFGTASTGGGGGGAIGSGSGGGGMNPGRDGRQNYGPSGNNGSFNTGSNFSSNYMLTNQNTMDCEAGQELPHLNISGGQHSPKQYSTLQNASYGLVMKDEGDLELYEPKN</sequence>
<gene>
    <name evidence="2" type="ORF">NQ317_000363</name>
</gene>
<name>A0ABQ9JP63_9CUCU</name>
<feature type="compositionally biased region" description="Polar residues" evidence="1">
    <location>
        <begin position="173"/>
        <end position="192"/>
    </location>
</feature>
<dbReference type="EMBL" id="JAPWTJ010000335">
    <property type="protein sequence ID" value="KAJ8979487.1"/>
    <property type="molecule type" value="Genomic_DNA"/>
</dbReference>
<protein>
    <submittedName>
        <fullName evidence="2">Uncharacterized protein</fullName>
    </submittedName>
</protein>
<accession>A0ABQ9JP63</accession>
<evidence type="ECO:0000313" key="3">
    <source>
        <dbReference type="Proteomes" id="UP001162164"/>
    </source>
</evidence>
<evidence type="ECO:0000256" key="1">
    <source>
        <dbReference type="SAM" id="MobiDB-lite"/>
    </source>
</evidence>
<reference evidence="2" key="1">
    <citation type="journal article" date="2023" name="Insect Mol. Biol.">
        <title>Genome sequencing provides insights into the evolution of gene families encoding plant cell wall-degrading enzymes in longhorned beetles.</title>
        <authorList>
            <person name="Shin N.R."/>
            <person name="Okamura Y."/>
            <person name="Kirsch R."/>
            <person name="Pauchet Y."/>
        </authorList>
    </citation>
    <scope>NUCLEOTIDE SEQUENCE</scope>
    <source>
        <strain evidence="2">MMC_N1</strain>
    </source>
</reference>
<proteinExistence type="predicted"/>
<evidence type="ECO:0000313" key="2">
    <source>
        <dbReference type="EMBL" id="KAJ8979487.1"/>
    </source>
</evidence>
<feature type="non-terminal residue" evidence="2">
    <location>
        <position position="1"/>
    </location>
</feature>
<feature type="region of interest" description="Disordered" evidence="1">
    <location>
        <begin position="162"/>
        <end position="231"/>
    </location>
</feature>
<organism evidence="2 3">
    <name type="scientific">Molorchus minor</name>
    <dbReference type="NCBI Taxonomy" id="1323400"/>
    <lineage>
        <taxon>Eukaryota</taxon>
        <taxon>Metazoa</taxon>
        <taxon>Ecdysozoa</taxon>
        <taxon>Arthropoda</taxon>
        <taxon>Hexapoda</taxon>
        <taxon>Insecta</taxon>
        <taxon>Pterygota</taxon>
        <taxon>Neoptera</taxon>
        <taxon>Endopterygota</taxon>
        <taxon>Coleoptera</taxon>
        <taxon>Polyphaga</taxon>
        <taxon>Cucujiformia</taxon>
        <taxon>Chrysomeloidea</taxon>
        <taxon>Cerambycidae</taxon>
        <taxon>Lamiinae</taxon>
        <taxon>Monochamini</taxon>
        <taxon>Molorchus</taxon>
    </lineage>
</organism>
<feature type="compositionally biased region" description="Gly residues" evidence="1">
    <location>
        <begin position="196"/>
        <end position="215"/>
    </location>
</feature>
<keyword evidence="3" id="KW-1185">Reference proteome</keyword>
<dbReference type="Proteomes" id="UP001162164">
    <property type="component" value="Unassembled WGS sequence"/>
</dbReference>